<dbReference type="InterPro" id="IPR029464">
    <property type="entry name" value="HSDR_N"/>
</dbReference>
<dbReference type="EMBL" id="VDBS01000058">
    <property type="protein sequence ID" value="TNB56269.1"/>
    <property type="molecule type" value="Genomic_DNA"/>
</dbReference>
<protein>
    <submittedName>
        <fullName evidence="2">Type I restriction enzyme HsdR N-terminal domain-containing protein</fullName>
    </submittedName>
</protein>
<dbReference type="Pfam" id="PF13588">
    <property type="entry name" value="HSDR_N_2"/>
    <property type="match status" value="1"/>
</dbReference>
<evidence type="ECO:0000313" key="3">
    <source>
        <dbReference type="Proteomes" id="UP000306813"/>
    </source>
</evidence>
<reference evidence="2 3" key="1">
    <citation type="submission" date="2019-05" db="EMBL/GenBank/DDBJ databases">
        <title>Draft genomes of eight strains of Campylobacter helveticus isolated from cats and a dog in New Zealand.</title>
        <authorList>
            <person name="Bojanic K."/>
            <person name="Midwinter A.C."/>
            <person name="Biggs P.J."/>
            <person name="Acke E."/>
            <person name="Cornelius A.J."/>
            <person name="Marshall J.C."/>
        </authorList>
    </citation>
    <scope>NUCLEOTIDE SEQUENCE [LARGE SCALE GENOMIC DNA]</scope>
    <source>
        <strain evidence="2 3">ACP123b</strain>
    </source>
</reference>
<evidence type="ECO:0000313" key="2">
    <source>
        <dbReference type="EMBL" id="TNB56269.1"/>
    </source>
</evidence>
<evidence type="ECO:0000259" key="1">
    <source>
        <dbReference type="Pfam" id="PF13588"/>
    </source>
</evidence>
<comment type="caution">
    <text evidence="2">The sequence shown here is derived from an EMBL/GenBank/DDBJ whole genome shotgun (WGS) entry which is preliminary data.</text>
</comment>
<organism evidence="2 3">
    <name type="scientific">Campylobacter helveticus</name>
    <dbReference type="NCBI Taxonomy" id="28898"/>
    <lineage>
        <taxon>Bacteria</taxon>
        <taxon>Pseudomonadati</taxon>
        <taxon>Campylobacterota</taxon>
        <taxon>Epsilonproteobacteria</taxon>
        <taxon>Campylobacterales</taxon>
        <taxon>Campylobacteraceae</taxon>
        <taxon>Campylobacter</taxon>
    </lineage>
</organism>
<dbReference type="Proteomes" id="UP000306813">
    <property type="component" value="Unassembled WGS sequence"/>
</dbReference>
<feature type="domain" description="Type I restriction enzyme R protein N-terminal" evidence="1">
    <location>
        <begin position="41"/>
        <end position="139"/>
    </location>
</feature>
<accession>A0AAX2UH55</accession>
<dbReference type="RefSeq" id="WP_139021742.1">
    <property type="nucleotide sequence ID" value="NZ_JANKHT010000033.1"/>
</dbReference>
<proteinExistence type="predicted"/>
<name>A0AAX2UH55_9BACT</name>
<gene>
    <name evidence="2" type="ORF">FDW42_07735</name>
</gene>
<dbReference type="AlphaFoldDB" id="A0AAX2UH55"/>
<sequence>MSNFEQDLLNEGITKKLIAFDENKEFITYYYQDKRRKYTNPEEQVQTIAFLKLVLQYGYPVERIKLFDSVKMGGSTKEADIIVFSDEKCEAPYIVVECKKQDLSDCEFGGAVEQAFSYATTELASYVWITSGFKEKAKKPCSKKQKRF</sequence>